<dbReference type="CDD" id="cd09859">
    <property type="entry name" value="PIN_53EXO"/>
    <property type="match status" value="1"/>
</dbReference>
<keyword evidence="9" id="KW-1185">Reference proteome</keyword>
<dbReference type="InterPro" id="IPR038969">
    <property type="entry name" value="FEN"/>
</dbReference>
<dbReference type="PANTHER" id="PTHR42646">
    <property type="entry name" value="FLAP ENDONUCLEASE XNI"/>
    <property type="match status" value="1"/>
</dbReference>
<reference evidence="8" key="1">
    <citation type="journal article" date="2014" name="Int. J. Syst. Evol. Microbiol.">
        <title>Complete genome sequence of Corynebacterium casei LMG S-19264T (=DSM 44701T), isolated from a smear-ripened cheese.</title>
        <authorList>
            <consortium name="US DOE Joint Genome Institute (JGI-PGF)"/>
            <person name="Walter F."/>
            <person name="Albersmeier A."/>
            <person name="Kalinowski J."/>
            <person name="Ruckert C."/>
        </authorList>
    </citation>
    <scope>NUCLEOTIDE SEQUENCE</scope>
    <source>
        <strain evidence="8">CGMCC 4.7306</strain>
    </source>
</reference>
<sequence>MDGSNLLWRAAYGFPARVTTRDGRDVTGLFGFFALLRKALHELSKPVECIVVFDSEAGWTGRRQEDPTYKQHRESTDFSPITALADIQRGLTELGIVWQESGGWEADDVIATYAVRARTRNVLIMSTDKDFYQLLDRPRIAQLNTARSAERRIITGLEVRQRFGIAPEQWCDYRALVGDPSDGIPGVHGIGPIRARRLLAGGLNLDGLLSSGRLTGTHGRRLMDNFDAVRDWRQLIRLRTGILTAATTTGRPTLRLPLAAVTLEKLGVW</sequence>
<keyword evidence="1" id="KW-0540">Nuclease</keyword>
<dbReference type="SMART" id="SM00279">
    <property type="entry name" value="HhH2"/>
    <property type="match status" value="1"/>
</dbReference>
<evidence type="ECO:0000256" key="4">
    <source>
        <dbReference type="ARBA" id="ARBA00023125"/>
    </source>
</evidence>
<dbReference type="Pfam" id="PF02739">
    <property type="entry name" value="5_3_exonuc_N"/>
    <property type="match status" value="1"/>
</dbReference>
<organism evidence="8 9">
    <name type="scientific">Microlunatus endophyticus</name>
    <dbReference type="NCBI Taxonomy" id="1716077"/>
    <lineage>
        <taxon>Bacteria</taxon>
        <taxon>Bacillati</taxon>
        <taxon>Actinomycetota</taxon>
        <taxon>Actinomycetes</taxon>
        <taxon>Propionibacteriales</taxon>
        <taxon>Propionibacteriaceae</taxon>
        <taxon>Microlunatus</taxon>
    </lineage>
</organism>
<evidence type="ECO:0000313" key="9">
    <source>
        <dbReference type="Proteomes" id="UP000613840"/>
    </source>
</evidence>
<keyword evidence="2" id="KW-0378">Hydrolase</keyword>
<evidence type="ECO:0000313" key="8">
    <source>
        <dbReference type="EMBL" id="GGL70422.1"/>
    </source>
</evidence>
<evidence type="ECO:0000256" key="2">
    <source>
        <dbReference type="ARBA" id="ARBA00022801"/>
    </source>
</evidence>
<dbReference type="Gene3D" id="1.10.150.20">
    <property type="entry name" value="5' to 3' exonuclease, C-terminal subdomain"/>
    <property type="match status" value="1"/>
</dbReference>
<dbReference type="GO" id="GO:0008409">
    <property type="term" value="F:5'-3' exonuclease activity"/>
    <property type="evidence" value="ECO:0007669"/>
    <property type="project" value="InterPro"/>
</dbReference>
<dbReference type="GO" id="GO:0033567">
    <property type="term" value="P:DNA replication, Okazaki fragment processing"/>
    <property type="evidence" value="ECO:0007669"/>
    <property type="project" value="InterPro"/>
</dbReference>
<dbReference type="RefSeq" id="WP_268239228.1">
    <property type="nucleotide sequence ID" value="NZ_BMMZ01000008.1"/>
</dbReference>
<keyword evidence="3" id="KW-0269">Exonuclease</keyword>
<dbReference type="SUPFAM" id="SSF88723">
    <property type="entry name" value="PIN domain-like"/>
    <property type="match status" value="1"/>
</dbReference>
<dbReference type="GO" id="GO:0017108">
    <property type="term" value="F:5'-flap endonuclease activity"/>
    <property type="evidence" value="ECO:0007669"/>
    <property type="project" value="InterPro"/>
</dbReference>
<evidence type="ECO:0000256" key="5">
    <source>
        <dbReference type="ARBA" id="ARBA00049957"/>
    </source>
</evidence>
<dbReference type="AlphaFoldDB" id="A0A917SCG8"/>
<dbReference type="SMART" id="SM00475">
    <property type="entry name" value="53EXOc"/>
    <property type="match status" value="1"/>
</dbReference>
<dbReference type="InterPro" id="IPR036279">
    <property type="entry name" value="5-3_exonuclease_C_sf"/>
</dbReference>
<dbReference type="Gene3D" id="3.40.50.1010">
    <property type="entry name" value="5'-nuclease"/>
    <property type="match status" value="1"/>
</dbReference>
<dbReference type="Proteomes" id="UP000613840">
    <property type="component" value="Unassembled WGS sequence"/>
</dbReference>
<reference evidence="8" key="2">
    <citation type="submission" date="2020-09" db="EMBL/GenBank/DDBJ databases">
        <authorList>
            <person name="Sun Q."/>
            <person name="Zhou Y."/>
        </authorList>
    </citation>
    <scope>NUCLEOTIDE SEQUENCE</scope>
    <source>
        <strain evidence="8">CGMCC 4.7306</strain>
    </source>
</reference>
<evidence type="ECO:0000256" key="1">
    <source>
        <dbReference type="ARBA" id="ARBA00022722"/>
    </source>
</evidence>
<feature type="domain" description="5'-3' exonuclease" evidence="7">
    <location>
        <begin position="1"/>
        <end position="257"/>
    </location>
</feature>
<accession>A0A917SCG8</accession>
<gene>
    <name evidence="8" type="ORF">GCM10011575_31090</name>
</gene>
<dbReference type="InterPro" id="IPR008918">
    <property type="entry name" value="HhH2"/>
</dbReference>
<dbReference type="InterPro" id="IPR020045">
    <property type="entry name" value="DNA_polI_H3TH"/>
</dbReference>
<evidence type="ECO:0000259" key="7">
    <source>
        <dbReference type="SMART" id="SM00475"/>
    </source>
</evidence>
<dbReference type="CDD" id="cd09898">
    <property type="entry name" value="H3TH_53EXO"/>
    <property type="match status" value="1"/>
</dbReference>
<dbReference type="Pfam" id="PF01367">
    <property type="entry name" value="5_3_exonuc"/>
    <property type="match status" value="1"/>
</dbReference>
<dbReference type="PANTHER" id="PTHR42646:SF2">
    <property type="entry name" value="5'-3' EXONUCLEASE FAMILY PROTEIN"/>
    <property type="match status" value="1"/>
</dbReference>
<dbReference type="SUPFAM" id="SSF47807">
    <property type="entry name" value="5' to 3' exonuclease, C-terminal subdomain"/>
    <property type="match status" value="1"/>
</dbReference>
<evidence type="ECO:0000256" key="3">
    <source>
        <dbReference type="ARBA" id="ARBA00022839"/>
    </source>
</evidence>
<proteinExistence type="predicted"/>
<comment type="caution">
    <text evidence="8">The sequence shown here is derived from an EMBL/GenBank/DDBJ whole genome shotgun (WGS) entry which is preliminary data.</text>
</comment>
<dbReference type="InterPro" id="IPR002421">
    <property type="entry name" value="5-3_exonuclease"/>
</dbReference>
<protein>
    <recommendedName>
        <fullName evidence="6">5'-3' exonuclease</fullName>
    </recommendedName>
</protein>
<dbReference type="InterPro" id="IPR020046">
    <property type="entry name" value="5-3_exonucl_a-hlix_arch_N"/>
</dbReference>
<dbReference type="EMBL" id="BMMZ01000008">
    <property type="protein sequence ID" value="GGL70422.1"/>
    <property type="molecule type" value="Genomic_DNA"/>
</dbReference>
<dbReference type="GO" id="GO:0003677">
    <property type="term" value="F:DNA binding"/>
    <property type="evidence" value="ECO:0007669"/>
    <property type="project" value="UniProtKB-KW"/>
</dbReference>
<evidence type="ECO:0000256" key="6">
    <source>
        <dbReference type="ARBA" id="ARBA00050026"/>
    </source>
</evidence>
<comment type="function">
    <text evidence="5">5'-3' exonuclease acting preferentially on double-stranded DNA.</text>
</comment>
<name>A0A917SCG8_9ACTN</name>
<keyword evidence="4" id="KW-0238">DNA-binding</keyword>
<dbReference type="InterPro" id="IPR029060">
    <property type="entry name" value="PIN-like_dom_sf"/>
</dbReference>